<keyword evidence="3" id="KW-0539">Nucleus</keyword>
<evidence type="ECO:0000313" key="7">
    <source>
        <dbReference type="Proteomes" id="UP001187192"/>
    </source>
</evidence>
<evidence type="ECO:0000256" key="4">
    <source>
        <dbReference type="SAM" id="MobiDB-lite"/>
    </source>
</evidence>
<dbReference type="AlphaFoldDB" id="A0AA88AX67"/>
<dbReference type="InterPro" id="IPR028307">
    <property type="entry name" value="Lin-54_fam"/>
</dbReference>
<dbReference type="PROSITE" id="PS51634">
    <property type="entry name" value="CRC"/>
    <property type="match status" value="1"/>
</dbReference>
<feature type="compositionally biased region" description="Polar residues" evidence="4">
    <location>
        <begin position="72"/>
        <end position="84"/>
    </location>
</feature>
<comment type="similarity">
    <text evidence="2">Belongs to the lin-54 family.</text>
</comment>
<comment type="subcellular location">
    <subcellularLocation>
        <location evidence="1">Nucleus</location>
    </subcellularLocation>
</comment>
<dbReference type="InterPro" id="IPR033467">
    <property type="entry name" value="Tesmin/TSO1-like_CXC"/>
</dbReference>
<dbReference type="InterPro" id="IPR005172">
    <property type="entry name" value="CRC"/>
</dbReference>
<evidence type="ECO:0000256" key="2">
    <source>
        <dbReference type="ARBA" id="ARBA00007267"/>
    </source>
</evidence>
<dbReference type="PANTHER" id="PTHR12446">
    <property type="entry name" value="TESMIN/TSO1-RELATED"/>
    <property type="match status" value="1"/>
</dbReference>
<feature type="compositionally biased region" description="Low complexity" evidence="4">
    <location>
        <begin position="19"/>
        <end position="43"/>
    </location>
</feature>
<feature type="compositionally biased region" description="Low complexity" evidence="4">
    <location>
        <begin position="85"/>
        <end position="95"/>
    </location>
</feature>
<feature type="region of interest" description="Disordered" evidence="4">
    <location>
        <begin position="19"/>
        <end position="47"/>
    </location>
</feature>
<dbReference type="Proteomes" id="UP001187192">
    <property type="component" value="Unassembled WGS sequence"/>
</dbReference>
<evidence type="ECO:0000313" key="6">
    <source>
        <dbReference type="EMBL" id="GMN50556.1"/>
    </source>
</evidence>
<feature type="compositionally biased region" description="Basic and acidic residues" evidence="4">
    <location>
        <begin position="118"/>
        <end position="137"/>
    </location>
</feature>
<organism evidence="6 7">
    <name type="scientific">Ficus carica</name>
    <name type="common">Common fig</name>
    <dbReference type="NCBI Taxonomy" id="3494"/>
    <lineage>
        <taxon>Eukaryota</taxon>
        <taxon>Viridiplantae</taxon>
        <taxon>Streptophyta</taxon>
        <taxon>Embryophyta</taxon>
        <taxon>Tracheophyta</taxon>
        <taxon>Spermatophyta</taxon>
        <taxon>Magnoliopsida</taxon>
        <taxon>eudicotyledons</taxon>
        <taxon>Gunneridae</taxon>
        <taxon>Pentapetalae</taxon>
        <taxon>rosids</taxon>
        <taxon>fabids</taxon>
        <taxon>Rosales</taxon>
        <taxon>Moraceae</taxon>
        <taxon>Ficeae</taxon>
        <taxon>Ficus</taxon>
    </lineage>
</organism>
<dbReference type="EMBL" id="BTGU01000034">
    <property type="protein sequence ID" value="GMN50556.1"/>
    <property type="molecule type" value="Genomic_DNA"/>
</dbReference>
<name>A0AA88AX67_FICCA</name>
<comment type="caution">
    <text evidence="6">The sequence shown here is derived from an EMBL/GenBank/DDBJ whole genome shotgun (WGS) entry which is preliminary data.</text>
</comment>
<reference evidence="6" key="1">
    <citation type="submission" date="2023-07" db="EMBL/GenBank/DDBJ databases">
        <title>draft genome sequence of fig (Ficus carica).</title>
        <authorList>
            <person name="Takahashi T."/>
            <person name="Nishimura K."/>
        </authorList>
    </citation>
    <scope>NUCLEOTIDE SEQUENCE</scope>
</reference>
<evidence type="ECO:0000256" key="3">
    <source>
        <dbReference type="ARBA" id="ARBA00023242"/>
    </source>
</evidence>
<dbReference type="Pfam" id="PF03638">
    <property type="entry name" value="TCR"/>
    <property type="match status" value="1"/>
</dbReference>
<feature type="region of interest" description="Disordered" evidence="4">
    <location>
        <begin position="61"/>
        <end position="140"/>
    </location>
</feature>
<dbReference type="GO" id="GO:0006355">
    <property type="term" value="P:regulation of DNA-templated transcription"/>
    <property type="evidence" value="ECO:0007669"/>
    <property type="project" value="TreeGrafter"/>
</dbReference>
<evidence type="ECO:0000259" key="5">
    <source>
        <dbReference type="PROSITE" id="PS51634"/>
    </source>
</evidence>
<evidence type="ECO:0000256" key="1">
    <source>
        <dbReference type="ARBA" id="ARBA00004123"/>
    </source>
</evidence>
<dbReference type="SMART" id="SM01114">
    <property type="entry name" value="CXC"/>
    <property type="match status" value="1"/>
</dbReference>
<protein>
    <recommendedName>
        <fullName evidence="5">CRC domain-containing protein</fullName>
    </recommendedName>
</protein>
<feature type="compositionally biased region" description="Low complexity" evidence="4">
    <location>
        <begin position="102"/>
        <end position="111"/>
    </location>
</feature>
<accession>A0AA88AX67</accession>
<gene>
    <name evidence="6" type="ORF">TIFTF001_019721</name>
</gene>
<keyword evidence="7" id="KW-1185">Reference proteome</keyword>
<dbReference type="PANTHER" id="PTHR12446:SF34">
    <property type="entry name" value="PROTEIN LIN-54 HOMOLOG"/>
    <property type="match status" value="1"/>
</dbReference>
<dbReference type="GO" id="GO:0005634">
    <property type="term" value="C:nucleus"/>
    <property type="evidence" value="ECO:0007669"/>
    <property type="project" value="UniProtKB-SubCell"/>
</dbReference>
<proteinExistence type="inferred from homology"/>
<feature type="domain" description="CRC" evidence="5">
    <location>
        <begin position="139"/>
        <end position="254"/>
    </location>
</feature>
<sequence>MGEGERGDLPLKKIQSDAAVTAAGGQGSGSAAAAAAAASSSSSEVPAKKLARQLDFTGFGGASGSVVLPEHPQSQTVLPAQPVTSPLQQAAVQSQPQPPVVAIPVAPQPSSIPSSRMVKPESPKARSRSSDVKDSTPKKQKQCNCRHSRCLKLNSTIYSDTKLHLAMSKSAARREAVEATLERNPNAFRPKIASSPHGTRESREDSGEVLILGKHNKGCHCKKSGCLKKYCECFQANILCSENCKCMDCKNFEGSEERQALFHGDHGNNMTCIQQAANAAITGAIGSSGFASPPVSKKRKSQELFFGQPAKDTSVHRVGQIQQVNFFWPTDKE</sequence>